<feature type="coiled-coil region" evidence="1">
    <location>
        <begin position="65"/>
        <end position="92"/>
    </location>
</feature>
<keyword evidence="1" id="KW-0175">Coiled coil</keyword>
<comment type="caution">
    <text evidence="2">The sequence shown here is derived from an EMBL/GenBank/DDBJ whole genome shotgun (WGS) entry which is preliminary data.</text>
</comment>
<organism evidence="2 3">
    <name type="scientific">Flectobacillus roseus</name>
    <dbReference type="NCBI Taxonomy" id="502259"/>
    <lineage>
        <taxon>Bacteria</taxon>
        <taxon>Pseudomonadati</taxon>
        <taxon>Bacteroidota</taxon>
        <taxon>Cytophagia</taxon>
        <taxon>Cytophagales</taxon>
        <taxon>Flectobacillaceae</taxon>
        <taxon>Flectobacillus</taxon>
    </lineage>
</organism>
<name>A0ABT6Y6X9_9BACT</name>
<evidence type="ECO:0000256" key="1">
    <source>
        <dbReference type="SAM" id="Coils"/>
    </source>
</evidence>
<dbReference type="EMBL" id="JASHIF010000007">
    <property type="protein sequence ID" value="MDI9859324.1"/>
    <property type="molecule type" value="Genomic_DNA"/>
</dbReference>
<accession>A0ABT6Y6X9</accession>
<reference evidence="2 3" key="1">
    <citation type="submission" date="2023-05" db="EMBL/GenBank/DDBJ databases">
        <title>Novel species of genus Flectobacillus isolated from stream in China.</title>
        <authorList>
            <person name="Lu H."/>
        </authorList>
    </citation>
    <scope>NUCLEOTIDE SEQUENCE [LARGE SCALE GENOMIC DNA]</scope>
    <source>
        <strain evidence="2 3">KCTC 42575</strain>
    </source>
</reference>
<evidence type="ECO:0000313" key="2">
    <source>
        <dbReference type="EMBL" id="MDI9859324.1"/>
    </source>
</evidence>
<sequence>MEKLTQNINIRTNLNIKKRLMDEASSLDMNMSEYVLLILQSHWDKKDQSLATTHQESTLSSQHQLSESELIISQLIAEKSELQEKLQAQNKSVWQEAMSTAEKLSEERIRREREAAIYEYQRSGGATIESATITSLQARLAAYETDLLKQVFNVVRQNPKVSDLPDVVQILTYQYFQQFIKPSIHD</sequence>
<protein>
    <submittedName>
        <fullName evidence="2">Uncharacterized protein</fullName>
    </submittedName>
</protein>
<proteinExistence type="predicted"/>
<keyword evidence="3" id="KW-1185">Reference proteome</keyword>
<gene>
    <name evidence="2" type="ORF">QM524_08900</name>
</gene>
<dbReference type="Proteomes" id="UP001236507">
    <property type="component" value="Unassembled WGS sequence"/>
</dbReference>
<dbReference type="RefSeq" id="WP_044173517.1">
    <property type="nucleotide sequence ID" value="NZ_JASHIF010000007.1"/>
</dbReference>
<evidence type="ECO:0000313" key="3">
    <source>
        <dbReference type="Proteomes" id="UP001236507"/>
    </source>
</evidence>